<protein>
    <submittedName>
        <fullName evidence="1">Uncharacterized protein</fullName>
    </submittedName>
</protein>
<dbReference type="Proteomes" id="UP000800200">
    <property type="component" value="Unassembled WGS sequence"/>
</dbReference>
<evidence type="ECO:0000313" key="1">
    <source>
        <dbReference type="EMBL" id="KAF2195335.1"/>
    </source>
</evidence>
<keyword evidence="2" id="KW-1185">Reference proteome</keyword>
<accession>A0A6A6EVU9</accession>
<evidence type="ECO:0000313" key="2">
    <source>
        <dbReference type="Proteomes" id="UP000800200"/>
    </source>
</evidence>
<dbReference type="AlphaFoldDB" id="A0A6A6EVU9"/>
<reference evidence="1" key="1">
    <citation type="journal article" date="2020" name="Stud. Mycol.">
        <title>101 Dothideomycetes genomes: a test case for predicting lifestyles and emergence of pathogens.</title>
        <authorList>
            <person name="Haridas S."/>
            <person name="Albert R."/>
            <person name="Binder M."/>
            <person name="Bloem J."/>
            <person name="Labutti K."/>
            <person name="Salamov A."/>
            <person name="Andreopoulos B."/>
            <person name="Baker S."/>
            <person name="Barry K."/>
            <person name="Bills G."/>
            <person name="Bluhm B."/>
            <person name="Cannon C."/>
            <person name="Castanera R."/>
            <person name="Culley D."/>
            <person name="Daum C."/>
            <person name="Ezra D."/>
            <person name="Gonzalez J."/>
            <person name="Henrissat B."/>
            <person name="Kuo A."/>
            <person name="Liang C."/>
            <person name="Lipzen A."/>
            <person name="Lutzoni F."/>
            <person name="Magnuson J."/>
            <person name="Mondo S."/>
            <person name="Nolan M."/>
            <person name="Ohm R."/>
            <person name="Pangilinan J."/>
            <person name="Park H.-J."/>
            <person name="Ramirez L."/>
            <person name="Alfaro M."/>
            <person name="Sun H."/>
            <person name="Tritt A."/>
            <person name="Yoshinaga Y."/>
            <person name="Zwiers L.-H."/>
            <person name="Turgeon B."/>
            <person name="Goodwin S."/>
            <person name="Spatafora J."/>
            <person name="Crous P."/>
            <person name="Grigoriev I."/>
        </authorList>
    </citation>
    <scope>NUCLEOTIDE SEQUENCE</scope>
    <source>
        <strain evidence="1">CBS 207.26</strain>
    </source>
</reference>
<sequence>MATALANNNLDTLIKAASTRYSNALTAVDSVYICLALIRHAVFDASLSSLGPFDRAATEQSNRTIASLWHRVPSLSSVVSRLIHSKDPQQGFPSQK</sequence>
<name>A0A6A6EVU9_9PEZI</name>
<dbReference type="EMBL" id="ML994610">
    <property type="protein sequence ID" value="KAF2195335.1"/>
    <property type="molecule type" value="Genomic_DNA"/>
</dbReference>
<organism evidence="1 2">
    <name type="scientific">Zopfia rhizophila CBS 207.26</name>
    <dbReference type="NCBI Taxonomy" id="1314779"/>
    <lineage>
        <taxon>Eukaryota</taxon>
        <taxon>Fungi</taxon>
        <taxon>Dikarya</taxon>
        <taxon>Ascomycota</taxon>
        <taxon>Pezizomycotina</taxon>
        <taxon>Dothideomycetes</taxon>
        <taxon>Dothideomycetes incertae sedis</taxon>
        <taxon>Zopfiaceae</taxon>
        <taxon>Zopfia</taxon>
    </lineage>
</organism>
<proteinExistence type="predicted"/>
<gene>
    <name evidence="1" type="ORF">K469DRAFT_8808</name>
</gene>